<sequence length="66" mass="7135">MPLAEDELLEAELLLDDELAVDDEDEDVATLVVLDPPPPPPPHAAVKLDPKATVPSIAIARRRESD</sequence>
<dbReference type="EMBL" id="AP018827">
    <property type="protein sequence ID" value="BBF80066.1"/>
    <property type="molecule type" value="Genomic_DNA"/>
</dbReference>
<dbReference type="Proteomes" id="UP000278756">
    <property type="component" value="Chromosome 1"/>
</dbReference>
<reference evidence="2" key="2">
    <citation type="journal article" date="2017" name="Plant Physiol. Biochem.">
        <title>Differential oxidative and antioxidative response of duckweed Lemna minor toward plant growth promoting/inhibiting bacteria.</title>
        <authorList>
            <person name="Ishizawa H."/>
            <person name="Kuroda M."/>
            <person name="Morikawa M."/>
            <person name="Ike M."/>
        </authorList>
    </citation>
    <scope>NUCLEOTIDE SEQUENCE [LARGE SCALE GENOMIC DNA]</scope>
    <source>
        <strain evidence="2">M6</strain>
    </source>
</reference>
<accession>A0A3G9G0C3</accession>
<reference evidence="2" key="1">
    <citation type="journal article" date="2017" name="Biotechnol. Biofuels">
        <title>Evaluation of environmental bacterial communities as a factor affecting the growth of duckweed Lemna minor.</title>
        <authorList>
            <person name="Ishizawa H."/>
            <person name="Kuroda M."/>
            <person name="Morikawa M."/>
            <person name="Ike M."/>
        </authorList>
    </citation>
    <scope>NUCLEOTIDE SEQUENCE [LARGE SCALE GENOMIC DNA]</scope>
    <source>
        <strain evidence="2">M6</strain>
    </source>
</reference>
<proteinExistence type="predicted"/>
<name>A0A3G9G0C3_9CAUL</name>
<organism evidence="1 2">
    <name type="scientific">Asticcacaulis excentricus</name>
    <dbReference type="NCBI Taxonomy" id="78587"/>
    <lineage>
        <taxon>Bacteria</taxon>
        <taxon>Pseudomonadati</taxon>
        <taxon>Pseudomonadota</taxon>
        <taxon>Alphaproteobacteria</taxon>
        <taxon>Caulobacterales</taxon>
        <taxon>Caulobacteraceae</taxon>
        <taxon>Asticcacaulis</taxon>
    </lineage>
</organism>
<evidence type="ECO:0000313" key="1">
    <source>
        <dbReference type="EMBL" id="BBF80066.1"/>
    </source>
</evidence>
<protein>
    <submittedName>
        <fullName evidence="1">Uncharacterized protein</fullName>
    </submittedName>
</protein>
<gene>
    <name evidence="1" type="ORF">EM6_0644</name>
</gene>
<evidence type="ECO:0000313" key="2">
    <source>
        <dbReference type="Proteomes" id="UP000278756"/>
    </source>
</evidence>
<dbReference type="AlphaFoldDB" id="A0A3G9G0C3"/>